<reference evidence="1" key="1">
    <citation type="journal article" date="2015" name="Nature">
        <title>Complex archaea that bridge the gap between prokaryotes and eukaryotes.</title>
        <authorList>
            <person name="Spang A."/>
            <person name="Saw J.H."/>
            <person name="Jorgensen S.L."/>
            <person name="Zaremba-Niedzwiedzka K."/>
            <person name="Martijn J."/>
            <person name="Lind A.E."/>
            <person name="van Eijk R."/>
            <person name="Schleper C."/>
            <person name="Guy L."/>
            <person name="Ettema T.J."/>
        </authorList>
    </citation>
    <scope>NUCLEOTIDE SEQUENCE</scope>
</reference>
<protein>
    <submittedName>
        <fullName evidence="1">Uncharacterized protein</fullName>
    </submittedName>
</protein>
<organism evidence="1">
    <name type="scientific">marine sediment metagenome</name>
    <dbReference type="NCBI Taxonomy" id="412755"/>
    <lineage>
        <taxon>unclassified sequences</taxon>
        <taxon>metagenomes</taxon>
        <taxon>ecological metagenomes</taxon>
    </lineage>
</organism>
<accession>A0A0F9BCN1</accession>
<gene>
    <name evidence="1" type="ORF">LCGC14_2743880</name>
</gene>
<sequence length="54" mass="6204">MNVIDSILKLEEQINKLNIRITEIVNNTAKTFLTTGIMICRLEKKINDLELKCA</sequence>
<name>A0A0F9BCN1_9ZZZZ</name>
<evidence type="ECO:0000313" key="1">
    <source>
        <dbReference type="EMBL" id="KKK88364.1"/>
    </source>
</evidence>
<comment type="caution">
    <text evidence="1">The sequence shown here is derived from an EMBL/GenBank/DDBJ whole genome shotgun (WGS) entry which is preliminary data.</text>
</comment>
<dbReference type="AlphaFoldDB" id="A0A0F9BCN1"/>
<dbReference type="EMBL" id="LAZR01049983">
    <property type="protein sequence ID" value="KKK88364.1"/>
    <property type="molecule type" value="Genomic_DNA"/>
</dbReference>
<proteinExistence type="predicted"/>